<evidence type="ECO:0000256" key="3">
    <source>
        <dbReference type="ARBA" id="ARBA00022692"/>
    </source>
</evidence>
<dbReference type="GO" id="GO:0016746">
    <property type="term" value="F:acyltransferase activity"/>
    <property type="evidence" value="ECO:0007669"/>
    <property type="project" value="InterPro"/>
</dbReference>
<sequence length="371" mass="42024">MLMHSANHKFDRPGEAEASIQKRRSNNYSQVSNGAAAVLLMKRSIAMQKGLPILGVFRYNSPEDNVKQLYTLCITKKYCKMLTLEILTSSTAHSLSSTIFLSAVMCVAKLKVVVFAYHLRLRTVRKQEFDSMTGSQFFSGGFTAEAKGHHNASPGPKKILGVFSKANEYAEMNHNFLGCVEKTLGIREWLESRGHQYIVTPEKEGPDCGYSGDVWYPQPAPKDHLWRYMPNQAMTPHILGLPLMHRVRISLRLGCKCSYHNCCYWFKCFIFGLLLLNLVGLMILIKFDGFQLLLLYILSLARRSVEDTIKSPPSEAKTMKNATLISVSVTTVFYMLYGCFYYAAFGDHTPENLLTDFGLYDPYWLLDIAVI</sequence>
<gene>
    <name evidence="10" type="ORF">MTR67_051384</name>
</gene>
<feature type="region of interest" description="Disordered" evidence="7">
    <location>
        <begin position="1"/>
        <end position="27"/>
    </location>
</feature>
<evidence type="ECO:0000313" key="10">
    <source>
        <dbReference type="EMBL" id="WMV57999.1"/>
    </source>
</evidence>
<reference evidence="10" key="1">
    <citation type="submission" date="2023-08" db="EMBL/GenBank/DDBJ databases">
        <title>A de novo genome assembly of Solanum verrucosum Schlechtendal, a Mexican diploid species geographically isolated from the other diploid A-genome species in potato relatives.</title>
        <authorList>
            <person name="Hosaka K."/>
        </authorList>
    </citation>
    <scope>NUCLEOTIDE SEQUENCE</scope>
    <source>
        <tissue evidence="10">Young leaves</tissue>
    </source>
</reference>
<keyword evidence="11" id="KW-1185">Reference proteome</keyword>
<dbReference type="InterPro" id="IPR013057">
    <property type="entry name" value="AA_transpt_TM"/>
</dbReference>
<organism evidence="10 11">
    <name type="scientific">Solanum verrucosum</name>
    <dbReference type="NCBI Taxonomy" id="315347"/>
    <lineage>
        <taxon>Eukaryota</taxon>
        <taxon>Viridiplantae</taxon>
        <taxon>Streptophyta</taxon>
        <taxon>Embryophyta</taxon>
        <taxon>Tracheophyta</taxon>
        <taxon>Spermatophyta</taxon>
        <taxon>Magnoliopsida</taxon>
        <taxon>eudicotyledons</taxon>
        <taxon>Gunneridae</taxon>
        <taxon>Pentapetalae</taxon>
        <taxon>asterids</taxon>
        <taxon>lamiids</taxon>
        <taxon>Solanales</taxon>
        <taxon>Solanaceae</taxon>
        <taxon>Solanoideae</taxon>
        <taxon>Solaneae</taxon>
        <taxon>Solanum</taxon>
    </lineage>
</organism>
<dbReference type="Proteomes" id="UP001234989">
    <property type="component" value="Chromosome 12"/>
</dbReference>
<protein>
    <recommendedName>
        <fullName evidence="9">Amino acid transporter transmembrane domain-containing protein</fullName>
    </recommendedName>
</protein>
<dbReference type="EMBL" id="CP133623">
    <property type="protein sequence ID" value="WMV57999.1"/>
    <property type="molecule type" value="Genomic_DNA"/>
</dbReference>
<evidence type="ECO:0000259" key="9">
    <source>
        <dbReference type="Pfam" id="PF01490"/>
    </source>
</evidence>
<dbReference type="Gene3D" id="3.40.50.720">
    <property type="entry name" value="NAD(P)-binding Rossmann-like Domain"/>
    <property type="match status" value="2"/>
</dbReference>
<evidence type="ECO:0000256" key="5">
    <source>
        <dbReference type="ARBA" id="ARBA00022989"/>
    </source>
</evidence>
<evidence type="ECO:0000256" key="8">
    <source>
        <dbReference type="SAM" id="Phobius"/>
    </source>
</evidence>
<evidence type="ECO:0000256" key="1">
    <source>
        <dbReference type="ARBA" id="ARBA00004370"/>
    </source>
</evidence>
<dbReference type="InterPro" id="IPR016039">
    <property type="entry name" value="Thiolase-like"/>
</dbReference>
<dbReference type="GO" id="GO:0006865">
    <property type="term" value="P:amino acid transport"/>
    <property type="evidence" value="ECO:0007669"/>
    <property type="project" value="UniProtKB-KW"/>
</dbReference>
<name>A0AAF0V647_SOLVR</name>
<evidence type="ECO:0000313" key="11">
    <source>
        <dbReference type="Proteomes" id="UP001234989"/>
    </source>
</evidence>
<feature type="transmembrane region" description="Helical" evidence="8">
    <location>
        <begin position="264"/>
        <end position="285"/>
    </location>
</feature>
<dbReference type="GO" id="GO:0016020">
    <property type="term" value="C:membrane"/>
    <property type="evidence" value="ECO:0007669"/>
    <property type="project" value="UniProtKB-SubCell"/>
</dbReference>
<keyword evidence="6 8" id="KW-0472">Membrane</keyword>
<evidence type="ECO:0000256" key="2">
    <source>
        <dbReference type="ARBA" id="ARBA00022448"/>
    </source>
</evidence>
<feature type="domain" description="Amino acid transporter transmembrane" evidence="9">
    <location>
        <begin position="304"/>
        <end position="370"/>
    </location>
</feature>
<keyword evidence="4" id="KW-0029">Amino-acid transport</keyword>
<evidence type="ECO:0000256" key="4">
    <source>
        <dbReference type="ARBA" id="ARBA00022970"/>
    </source>
</evidence>
<dbReference type="PANTHER" id="PTHR48017">
    <property type="entry name" value="OS05G0424000 PROTEIN-RELATED"/>
    <property type="match status" value="1"/>
</dbReference>
<dbReference type="AlphaFoldDB" id="A0AAF0V647"/>
<dbReference type="Pfam" id="PF01490">
    <property type="entry name" value="Aa_trans"/>
    <property type="match status" value="1"/>
</dbReference>
<keyword evidence="2" id="KW-0813">Transport</keyword>
<evidence type="ECO:0000256" key="6">
    <source>
        <dbReference type="ARBA" id="ARBA00023136"/>
    </source>
</evidence>
<dbReference type="SUPFAM" id="SSF52283">
    <property type="entry name" value="Formate/glycerate dehydrogenase catalytic domain-like"/>
    <property type="match status" value="1"/>
</dbReference>
<dbReference type="Gene3D" id="3.40.47.10">
    <property type="match status" value="1"/>
</dbReference>
<proteinExistence type="predicted"/>
<feature type="transmembrane region" description="Helical" evidence="8">
    <location>
        <begin position="322"/>
        <end position="344"/>
    </location>
</feature>
<keyword evidence="5 8" id="KW-1133">Transmembrane helix</keyword>
<keyword evidence="3 8" id="KW-0812">Transmembrane</keyword>
<evidence type="ECO:0000256" key="7">
    <source>
        <dbReference type="SAM" id="MobiDB-lite"/>
    </source>
</evidence>
<accession>A0AAF0V647</accession>
<comment type="subcellular location">
    <subcellularLocation>
        <location evidence="1">Membrane</location>
    </subcellularLocation>
</comment>